<dbReference type="EMBL" id="MIJD01000237">
    <property type="protein sequence ID" value="OPE51116.1"/>
    <property type="molecule type" value="Genomic_DNA"/>
</dbReference>
<accession>A0A1Q4HAW6</accession>
<evidence type="ECO:0000313" key="2">
    <source>
        <dbReference type="EMBL" id="PEG54897.1"/>
    </source>
</evidence>
<keyword evidence="4" id="KW-1185">Reference proteome</keyword>
<reference evidence="2 4" key="2">
    <citation type="submission" date="2017-10" db="EMBL/GenBank/DDBJ databases">
        <title>The new phylogeny of genus Mycobacterium.</title>
        <authorList>
            <person name="Tortoli E."/>
            <person name="Trovato A."/>
            <person name="Cirillo D.M."/>
        </authorList>
    </citation>
    <scope>NUCLEOTIDE SEQUENCE [LARGE SCALE GENOMIC DNA]</scope>
    <source>
        <strain evidence="2 4">IP141170001</strain>
    </source>
</reference>
<reference evidence="1 3" key="1">
    <citation type="submission" date="2016-09" db="EMBL/GenBank/DDBJ databases">
        <title>genome sequences of unsequenced Mycobacteria.</title>
        <authorList>
            <person name="Greninger A.L."/>
            <person name="Jerome K.R."/>
            <person name="Mcnair B."/>
            <person name="Wallis C."/>
            <person name="Fang F."/>
        </authorList>
    </citation>
    <scope>NUCLEOTIDE SEQUENCE [LARGE SCALE GENOMIC DNA]</scope>
    <source>
        <strain evidence="1 3">BM1</strain>
    </source>
</reference>
<gene>
    <name evidence="1" type="ORF">BV510_19970</name>
    <name evidence="2" type="ORF">CRI78_08605</name>
</gene>
<comment type="caution">
    <text evidence="2">The sequence shown here is derived from an EMBL/GenBank/DDBJ whole genome shotgun (WGS) entry which is preliminary data.</text>
</comment>
<dbReference type="InterPro" id="IPR046036">
    <property type="entry name" value="DUF5994"/>
</dbReference>
<organism evidence="2 4">
    <name type="scientific">Mycolicibacterium diernhoferi</name>
    <dbReference type="NCBI Taxonomy" id="1801"/>
    <lineage>
        <taxon>Bacteria</taxon>
        <taxon>Bacillati</taxon>
        <taxon>Actinomycetota</taxon>
        <taxon>Actinomycetes</taxon>
        <taxon>Mycobacteriales</taxon>
        <taxon>Mycobacteriaceae</taxon>
        <taxon>Mycolicibacterium</taxon>
    </lineage>
</organism>
<dbReference type="EMBL" id="PDCR01000009">
    <property type="protein sequence ID" value="PEG54897.1"/>
    <property type="molecule type" value="Genomic_DNA"/>
</dbReference>
<dbReference type="Proteomes" id="UP000220340">
    <property type="component" value="Unassembled WGS sequence"/>
</dbReference>
<proteinExistence type="predicted"/>
<dbReference type="AlphaFoldDB" id="A0A1Q4HAW6"/>
<dbReference type="OrthoDB" id="3785441at2"/>
<evidence type="ECO:0000313" key="1">
    <source>
        <dbReference type="EMBL" id="OPE51116.1"/>
    </source>
</evidence>
<evidence type="ECO:0000313" key="4">
    <source>
        <dbReference type="Proteomes" id="UP000220340"/>
    </source>
</evidence>
<dbReference type="RefSeq" id="WP_073857526.1">
    <property type="nucleotide sequence ID" value="NZ_BAAATC010000019.1"/>
</dbReference>
<dbReference type="Proteomes" id="UP000191039">
    <property type="component" value="Unassembled WGS sequence"/>
</dbReference>
<dbReference type="STRING" id="1801.BRW64_17435"/>
<evidence type="ECO:0000313" key="3">
    <source>
        <dbReference type="Proteomes" id="UP000191039"/>
    </source>
</evidence>
<name>A0A1Q4HAW6_9MYCO</name>
<protein>
    <submittedName>
        <fullName evidence="2">Uncharacterized protein</fullName>
    </submittedName>
</protein>
<sequence>MTPQQTRKTDQDTTVPAHTPRLRLKAKAAQSGFVDGAWWPRTDDLAAELPDLLAVLSVRLGRIDRVLYRLGAWAAAPRKLSTGGRVVHLDGYRLQPLNTVEVVGLDDKHNRVTLLVIPPHTEAGDAHSAMMTAAEAGNAATVDGLLTISPDDRDRRIRASGAEQRWEAEGGTPAPVLT</sequence>
<dbReference type="Pfam" id="PF19457">
    <property type="entry name" value="DUF5994"/>
    <property type="match status" value="1"/>
</dbReference>